<dbReference type="PROSITE" id="PS50817">
    <property type="entry name" value="INTEIN_N_TER"/>
    <property type="match status" value="1"/>
</dbReference>
<comment type="caution">
    <text evidence="1">The sequence shown here is derived from an EMBL/GenBank/DDBJ whole genome shotgun (WGS) entry which is preliminary data.</text>
</comment>
<dbReference type="NCBIfam" id="TIGR04388">
    <property type="entry name" value="Lepto_longest"/>
    <property type="match status" value="1"/>
</dbReference>
<dbReference type="AlphaFoldDB" id="M6UDP1"/>
<dbReference type="Proteomes" id="UP000012153">
    <property type="component" value="Unassembled WGS sequence"/>
</dbReference>
<dbReference type="InterPro" id="IPR036844">
    <property type="entry name" value="Hint_dom_sf"/>
</dbReference>
<dbReference type="GO" id="GO:0016539">
    <property type="term" value="P:intein-mediated protein splicing"/>
    <property type="evidence" value="ECO:0007669"/>
    <property type="project" value="InterPro"/>
</dbReference>
<gene>
    <name evidence="1" type="ORF">LEP1GSC186_2377</name>
</gene>
<accession>M6UDP1</accession>
<dbReference type="SUPFAM" id="SSF51294">
    <property type="entry name" value="Hedgehog/intein (Hint) domain"/>
    <property type="match status" value="1"/>
</dbReference>
<dbReference type="InterPro" id="IPR030885">
    <property type="entry name" value="Lepto_longest"/>
</dbReference>
<dbReference type="InterPro" id="IPR006141">
    <property type="entry name" value="Intein_N"/>
</dbReference>
<organism evidence="1 2">
    <name type="scientific">Leptospira noguchii serovar Autumnalis str. ZUN142</name>
    <dbReference type="NCBI Taxonomy" id="1085540"/>
    <lineage>
        <taxon>Bacteria</taxon>
        <taxon>Pseudomonadati</taxon>
        <taxon>Spirochaetota</taxon>
        <taxon>Spirochaetia</taxon>
        <taxon>Leptospirales</taxon>
        <taxon>Leptospiraceae</taxon>
        <taxon>Leptospira</taxon>
    </lineage>
</organism>
<sequence length="221" mass="24692">MEKANPEKLLEKWNAHKEALSKTPEGLQKWKEEITRAGERSGIEVRFNDGKSATSTFGKFVTGLMGDVAQSFGFANDGSKMVDEAGVFHLDTCFAPGTKVTRVKNNRISGRFEGLVVSSLDVSVSSQDSSDRITNQLSTNISKSEEDYEYIAIEKIQIGDVVQSWNENTNLFENKRVTELFVHEVPQLFFLELDGEEEIHVTWNHPFRRLAPSSSGLGVVC</sequence>
<dbReference type="Gene3D" id="2.170.16.10">
    <property type="entry name" value="Hedgehog/Intein (Hint) domain"/>
    <property type="match status" value="1"/>
</dbReference>
<name>M6UDP1_9LEPT</name>
<evidence type="ECO:0000313" key="2">
    <source>
        <dbReference type="Proteomes" id="UP000012153"/>
    </source>
</evidence>
<proteinExistence type="predicted"/>
<dbReference type="EMBL" id="AHOP02000001">
    <property type="protein sequence ID" value="EMO43192.1"/>
    <property type="molecule type" value="Genomic_DNA"/>
</dbReference>
<evidence type="ECO:0000313" key="1">
    <source>
        <dbReference type="EMBL" id="EMO43192.1"/>
    </source>
</evidence>
<reference evidence="1 2" key="1">
    <citation type="submission" date="2013-01" db="EMBL/GenBank/DDBJ databases">
        <authorList>
            <person name="Harkins D.M."/>
            <person name="Durkin A.S."/>
            <person name="Brinkac L.M."/>
            <person name="Haft D.H."/>
            <person name="Selengut J.D."/>
            <person name="Sanka R."/>
            <person name="DePew J."/>
            <person name="Purushe J."/>
            <person name="Matthias M.A."/>
            <person name="Vinetz J.M."/>
            <person name="Sutton G.G."/>
            <person name="Nierman W.C."/>
            <person name="Fouts D.E."/>
        </authorList>
    </citation>
    <scope>NUCLEOTIDE SEQUENCE [LARGE SCALE GENOMIC DNA]</scope>
    <source>
        <strain evidence="1 2">ZUN142</strain>
    </source>
</reference>
<protein>
    <submittedName>
        <fullName evidence="1">Pretoxin HINT domain protein</fullName>
    </submittedName>
</protein>